<protein>
    <submittedName>
        <fullName evidence="2">Uncharacterized protein</fullName>
    </submittedName>
</protein>
<keyword evidence="1" id="KW-0472">Membrane</keyword>
<comment type="caution">
    <text evidence="2">The sequence shown here is derived from an EMBL/GenBank/DDBJ whole genome shotgun (WGS) entry which is preliminary data.</text>
</comment>
<organism evidence="2 3">
    <name type="scientific">Candidatus Portnoybacteria bacterium CG11_big_fil_rev_8_21_14_0_20_40_15</name>
    <dbReference type="NCBI Taxonomy" id="1974817"/>
    <lineage>
        <taxon>Bacteria</taxon>
        <taxon>Candidatus Portnoyibacteriota</taxon>
    </lineage>
</organism>
<dbReference type="AlphaFoldDB" id="A0A2H0KSA2"/>
<dbReference type="Proteomes" id="UP000229317">
    <property type="component" value="Unassembled WGS sequence"/>
</dbReference>
<evidence type="ECO:0000313" key="3">
    <source>
        <dbReference type="Proteomes" id="UP000229317"/>
    </source>
</evidence>
<dbReference type="InterPro" id="IPR021787">
    <property type="entry name" value="DUF3352"/>
</dbReference>
<reference evidence="2 3" key="1">
    <citation type="submission" date="2017-09" db="EMBL/GenBank/DDBJ databases">
        <title>Depth-based differentiation of microbial function through sediment-hosted aquifers and enrichment of novel symbionts in the deep terrestrial subsurface.</title>
        <authorList>
            <person name="Probst A.J."/>
            <person name="Ladd B."/>
            <person name="Jarett J.K."/>
            <person name="Geller-Mcgrath D.E."/>
            <person name="Sieber C.M."/>
            <person name="Emerson J.B."/>
            <person name="Anantharaman K."/>
            <person name="Thomas B.C."/>
            <person name="Malmstrom R."/>
            <person name="Stieglmeier M."/>
            <person name="Klingl A."/>
            <person name="Woyke T."/>
            <person name="Ryan C.M."/>
            <person name="Banfield J.F."/>
        </authorList>
    </citation>
    <scope>NUCLEOTIDE SEQUENCE [LARGE SCALE GENOMIC DNA]</scope>
    <source>
        <strain evidence="2">CG11_big_fil_rev_8_21_14_0_20_40_15</strain>
    </source>
</reference>
<dbReference type="EMBL" id="PCVO01000049">
    <property type="protein sequence ID" value="PIQ75040.1"/>
    <property type="molecule type" value="Genomic_DNA"/>
</dbReference>
<sequence length="249" mass="28398">MNDKIPVKITTDSKINHQDIKKALNLNKVLSDAKALALAPARKAMPWKILTAIFALISIAFAIKIFWLDQRFFSQYQNIIPEGTQAVFFIKIGQIDQLAPAIIPGLEQNSDFYRWLKQRINQFLADSNINVQTELISSFKEEAAFLVFNPNQSNKLNWAIIAQSNIGQNAGDQTVFAKIEAGLRKNFGINQLFYRQVKINSVYAFNKIDKPYYWSQIDNYLIMGNDLESLQKIIDKIIGSGNLIPHLFQ</sequence>
<accession>A0A2H0KSA2</accession>
<keyword evidence="1" id="KW-1133">Transmembrane helix</keyword>
<dbReference type="Pfam" id="PF11832">
    <property type="entry name" value="DUF3352"/>
    <property type="match status" value="1"/>
</dbReference>
<feature type="transmembrane region" description="Helical" evidence="1">
    <location>
        <begin position="49"/>
        <end position="68"/>
    </location>
</feature>
<keyword evidence="1" id="KW-0812">Transmembrane</keyword>
<gene>
    <name evidence="2" type="ORF">COV84_03415</name>
</gene>
<evidence type="ECO:0000256" key="1">
    <source>
        <dbReference type="SAM" id="Phobius"/>
    </source>
</evidence>
<evidence type="ECO:0000313" key="2">
    <source>
        <dbReference type="EMBL" id="PIQ75040.1"/>
    </source>
</evidence>
<proteinExistence type="predicted"/>
<name>A0A2H0KSA2_9BACT</name>